<keyword evidence="3" id="KW-0249">Electron transport</keyword>
<evidence type="ECO:0000256" key="2">
    <source>
        <dbReference type="ARBA" id="ARBA00022448"/>
    </source>
</evidence>
<feature type="domain" description="Thioredoxin" evidence="8">
    <location>
        <begin position="1"/>
        <end position="102"/>
    </location>
</feature>
<comment type="similarity">
    <text evidence="1 6">Belongs to the thioredoxin family.</text>
</comment>
<dbReference type="PANTHER" id="PTHR45663:SF11">
    <property type="entry name" value="GEO12009P1"/>
    <property type="match status" value="1"/>
</dbReference>
<evidence type="ECO:0000313" key="9">
    <source>
        <dbReference type="EMBL" id="TCG11521.1"/>
    </source>
</evidence>
<dbReference type="OrthoDB" id="9790390at2"/>
<evidence type="ECO:0000259" key="8">
    <source>
        <dbReference type="PROSITE" id="PS51352"/>
    </source>
</evidence>
<evidence type="ECO:0000313" key="10">
    <source>
        <dbReference type="Proteomes" id="UP000294192"/>
    </source>
</evidence>
<evidence type="ECO:0000256" key="7">
    <source>
        <dbReference type="PIRSR" id="PIRSR000077-4"/>
    </source>
</evidence>
<comment type="caution">
    <text evidence="9">The sequence shown here is derived from an EMBL/GenBank/DDBJ whole genome shotgun (WGS) entry which is preliminary data.</text>
</comment>
<feature type="disulfide bond" description="Redox-active" evidence="7">
    <location>
        <begin position="29"/>
        <end position="32"/>
    </location>
</feature>
<dbReference type="InterPro" id="IPR005746">
    <property type="entry name" value="Thioredoxin"/>
</dbReference>
<evidence type="ECO:0000256" key="4">
    <source>
        <dbReference type="ARBA" id="ARBA00023157"/>
    </source>
</evidence>
<dbReference type="RefSeq" id="WP_131598694.1">
    <property type="nucleotide sequence ID" value="NZ_CBDBYK010000008.1"/>
</dbReference>
<reference evidence="9 10" key="1">
    <citation type="submission" date="2018-02" db="EMBL/GenBank/DDBJ databases">
        <title>Mycoplasma marinum and Mycoplasma todarodis sp. nov., moderately halophilic and psychrotolerant mycoplasmas isolated from cephalopods.</title>
        <authorList>
            <person name="Viver T."/>
        </authorList>
    </citation>
    <scope>NUCLEOTIDE SEQUENCE [LARGE SCALE GENOMIC DNA]</scope>
    <source>
        <strain evidence="9 10">PE</strain>
    </source>
</reference>
<dbReference type="CDD" id="cd02947">
    <property type="entry name" value="TRX_family"/>
    <property type="match status" value="1"/>
</dbReference>
<evidence type="ECO:0000256" key="1">
    <source>
        <dbReference type="ARBA" id="ARBA00008987"/>
    </source>
</evidence>
<accession>A0A4R0XWZ4</accession>
<dbReference type="Gene3D" id="3.40.30.10">
    <property type="entry name" value="Glutaredoxin"/>
    <property type="match status" value="1"/>
</dbReference>
<dbReference type="EMBL" id="PSZO01000005">
    <property type="protein sequence ID" value="TCG11521.1"/>
    <property type="molecule type" value="Genomic_DNA"/>
</dbReference>
<dbReference type="InterPro" id="IPR036249">
    <property type="entry name" value="Thioredoxin-like_sf"/>
</dbReference>
<dbReference type="Proteomes" id="UP000294192">
    <property type="component" value="Unassembled WGS sequence"/>
</dbReference>
<evidence type="ECO:0000256" key="6">
    <source>
        <dbReference type="PIRNR" id="PIRNR000077"/>
    </source>
</evidence>
<dbReference type="AlphaFoldDB" id="A0A4R0XWZ4"/>
<protein>
    <recommendedName>
        <fullName evidence="6">Thioredoxin</fullName>
    </recommendedName>
</protein>
<dbReference type="PIRSF" id="PIRSF000077">
    <property type="entry name" value="Thioredoxin"/>
    <property type="match status" value="1"/>
</dbReference>
<proteinExistence type="inferred from homology"/>
<dbReference type="GO" id="GO:0005737">
    <property type="term" value="C:cytoplasm"/>
    <property type="evidence" value="ECO:0007669"/>
    <property type="project" value="TreeGrafter"/>
</dbReference>
<evidence type="ECO:0000256" key="5">
    <source>
        <dbReference type="ARBA" id="ARBA00023284"/>
    </source>
</evidence>
<dbReference type="InterPro" id="IPR013766">
    <property type="entry name" value="Thioredoxin_domain"/>
</dbReference>
<dbReference type="Pfam" id="PF00085">
    <property type="entry name" value="Thioredoxin"/>
    <property type="match status" value="1"/>
</dbReference>
<gene>
    <name evidence="9" type="ORF">C4B24_01590</name>
</gene>
<keyword evidence="10" id="KW-1185">Reference proteome</keyword>
<keyword evidence="5 7" id="KW-0676">Redox-active center</keyword>
<keyword evidence="2" id="KW-0813">Transport</keyword>
<dbReference type="PROSITE" id="PS51352">
    <property type="entry name" value="THIOREDOXIN_2"/>
    <property type="match status" value="1"/>
</dbReference>
<organism evidence="9 10">
    <name type="scientific">Mycoplasma marinum</name>
    <dbReference type="NCBI Taxonomy" id="1937190"/>
    <lineage>
        <taxon>Bacteria</taxon>
        <taxon>Bacillati</taxon>
        <taxon>Mycoplasmatota</taxon>
        <taxon>Mollicutes</taxon>
        <taxon>Mycoplasmataceae</taxon>
        <taxon>Mycoplasma</taxon>
    </lineage>
</organism>
<dbReference type="GO" id="GO:0015035">
    <property type="term" value="F:protein-disulfide reductase activity"/>
    <property type="evidence" value="ECO:0007669"/>
    <property type="project" value="InterPro"/>
</dbReference>
<evidence type="ECO:0000256" key="3">
    <source>
        <dbReference type="ARBA" id="ARBA00022982"/>
    </source>
</evidence>
<keyword evidence="4 7" id="KW-1015">Disulfide bond</keyword>
<dbReference type="SUPFAM" id="SSF52833">
    <property type="entry name" value="Thioredoxin-like"/>
    <property type="match status" value="1"/>
</dbReference>
<dbReference type="PANTHER" id="PTHR45663">
    <property type="entry name" value="GEO12009P1"/>
    <property type="match status" value="1"/>
</dbReference>
<name>A0A4R0XWZ4_9MOLU</name>
<sequence length="102" mass="11663">MTTFIKPEEIEAKIKENDFVVIAVAASWCGPCQMMTSTVWNQINEEKNDISIYKIDADEHRDWATSNNVSGLPTMFIYRKGIKASEISGYVPREQFEENVRG</sequence>